<proteinExistence type="predicted"/>
<evidence type="ECO:0000313" key="3">
    <source>
        <dbReference type="EMBL" id="KAF2664312.1"/>
    </source>
</evidence>
<feature type="compositionally biased region" description="Polar residues" evidence="1">
    <location>
        <begin position="483"/>
        <end position="497"/>
    </location>
</feature>
<dbReference type="OrthoDB" id="3832628at2759"/>
<dbReference type="InterPro" id="IPR014752">
    <property type="entry name" value="Arrestin-like_C"/>
</dbReference>
<gene>
    <name evidence="3" type="ORF">BT63DRAFT_460615</name>
</gene>
<dbReference type="InterPro" id="IPR024391">
    <property type="entry name" value="LDB19_N"/>
</dbReference>
<feature type="region of interest" description="Disordered" evidence="1">
    <location>
        <begin position="482"/>
        <end position="544"/>
    </location>
</feature>
<evidence type="ECO:0000313" key="4">
    <source>
        <dbReference type="Proteomes" id="UP000799302"/>
    </source>
</evidence>
<organism evidence="3 4">
    <name type="scientific">Microthyrium microscopicum</name>
    <dbReference type="NCBI Taxonomy" id="703497"/>
    <lineage>
        <taxon>Eukaryota</taxon>
        <taxon>Fungi</taxon>
        <taxon>Dikarya</taxon>
        <taxon>Ascomycota</taxon>
        <taxon>Pezizomycotina</taxon>
        <taxon>Dothideomycetes</taxon>
        <taxon>Dothideomycetes incertae sedis</taxon>
        <taxon>Microthyriales</taxon>
        <taxon>Microthyriaceae</taxon>
        <taxon>Microthyrium</taxon>
    </lineage>
</organism>
<accession>A0A6A6TWX3</accession>
<reference evidence="3" key="1">
    <citation type="journal article" date="2020" name="Stud. Mycol.">
        <title>101 Dothideomycetes genomes: a test case for predicting lifestyles and emergence of pathogens.</title>
        <authorList>
            <person name="Haridas S."/>
            <person name="Albert R."/>
            <person name="Binder M."/>
            <person name="Bloem J."/>
            <person name="Labutti K."/>
            <person name="Salamov A."/>
            <person name="Andreopoulos B."/>
            <person name="Baker S."/>
            <person name="Barry K."/>
            <person name="Bills G."/>
            <person name="Bluhm B."/>
            <person name="Cannon C."/>
            <person name="Castanera R."/>
            <person name="Culley D."/>
            <person name="Daum C."/>
            <person name="Ezra D."/>
            <person name="Gonzalez J."/>
            <person name="Henrissat B."/>
            <person name="Kuo A."/>
            <person name="Liang C."/>
            <person name="Lipzen A."/>
            <person name="Lutzoni F."/>
            <person name="Magnuson J."/>
            <person name="Mondo S."/>
            <person name="Nolan M."/>
            <person name="Ohm R."/>
            <person name="Pangilinan J."/>
            <person name="Park H.-J."/>
            <person name="Ramirez L."/>
            <person name="Alfaro M."/>
            <person name="Sun H."/>
            <person name="Tritt A."/>
            <person name="Yoshinaga Y."/>
            <person name="Zwiers L.-H."/>
            <person name="Turgeon B."/>
            <person name="Goodwin S."/>
            <person name="Spatafora J."/>
            <person name="Crous P."/>
            <person name="Grigoriev I."/>
        </authorList>
    </citation>
    <scope>NUCLEOTIDE SEQUENCE</scope>
    <source>
        <strain evidence="3">CBS 115976</strain>
    </source>
</reference>
<name>A0A6A6TWX3_9PEZI</name>
<dbReference type="EMBL" id="MU004243">
    <property type="protein sequence ID" value="KAF2664312.1"/>
    <property type="molecule type" value="Genomic_DNA"/>
</dbReference>
<dbReference type="Gene3D" id="2.60.40.640">
    <property type="match status" value="1"/>
</dbReference>
<feature type="region of interest" description="Disordered" evidence="1">
    <location>
        <begin position="36"/>
        <end position="58"/>
    </location>
</feature>
<feature type="compositionally biased region" description="Low complexity" evidence="1">
    <location>
        <begin position="36"/>
        <end position="53"/>
    </location>
</feature>
<sequence length="544" mass="60261">MPAARLLLPNALHKIQQKASELRVNAASISSSLSSSLSQASSSTSSLGSFASSDRPDRETMDMLKRHSISLNSGKSQRKDSSSSSSLFTIELVTESPPLISYNESSESTGAIYSGEIKIRILSTSPQIFEKIEVRLLRTNTIRKPVSSSCPDCSSISKTLKTWQFVPEESLSLSPGDHKFPISYLFPGEYPTTTHSHLAQVDYAFKGIAQIKNSEKLTFAQTVELKRAIRPGLERQSIRVFPPTNMAANVKLTPVCFTNSEIPVTLKLSGITTIGEKQITRWRLRRLLWRVEEYQRIWSPACAKHQSKLAAGQQGIKHEEIKTIGDGEVSFSKNPWKTDLSTGEINSEFVAILNPKHKVQVGSAVPDINLMIWHHLVVEMIVVEEWATKKTPTRSTPTGAARILRSQFPLKITNRAGQGVAWDEEIPPMYQDVPSSPPIYQPGEIAPMTPGLAHILEIDIAHAGEAIEDFHLGEPHAMARQTAVASSSRVTRRGSSASRERPQRAPLRLSVDDFMQEPPEYRRNDEDEEPEVDLQVVDGSAPAR</sequence>
<keyword evidence="4" id="KW-1185">Reference proteome</keyword>
<evidence type="ECO:0000259" key="2">
    <source>
        <dbReference type="Pfam" id="PF13002"/>
    </source>
</evidence>
<dbReference type="Proteomes" id="UP000799302">
    <property type="component" value="Unassembled WGS sequence"/>
</dbReference>
<feature type="domain" description="LDB19 N-terminal" evidence="2">
    <location>
        <begin position="133"/>
        <end position="309"/>
    </location>
</feature>
<protein>
    <recommendedName>
        <fullName evidence="2">LDB19 N-terminal domain-containing protein</fullName>
    </recommendedName>
</protein>
<dbReference type="AlphaFoldDB" id="A0A6A6TWX3"/>
<evidence type="ECO:0000256" key="1">
    <source>
        <dbReference type="SAM" id="MobiDB-lite"/>
    </source>
</evidence>
<dbReference type="Pfam" id="PF13002">
    <property type="entry name" value="LDB19"/>
    <property type="match status" value="1"/>
</dbReference>